<dbReference type="Gene3D" id="1.20.58.340">
    <property type="entry name" value="Magnesium transport protein CorA, transmembrane region"/>
    <property type="match status" value="1"/>
</dbReference>
<evidence type="ECO:0000256" key="4">
    <source>
        <dbReference type="ARBA" id="ARBA00023136"/>
    </source>
</evidence>
<dbReference type="GO" id="GO:0016020">
    <property type="term" value="C:membrane"/>
    <property type="evidence" value="ECO:0007669"/>
    <property type="project" value="UniProtKB-SubCell"/>
</dbReference>
<dbReference type="AlphaFoldDB" id="A0A0D2DN01"/>
<dbReference type="Proteomes" id="UP000053342">
    <property type="component" value="Unassembled WGS sequence"/>
</dbReference>
<gene>
    <name evidence="6" type="ORF">PV06_04915</name>
</gene>
<evidence type="ECO:0000313" key="6">
    <source>
        <dbReference type="EMBL" id="KIW43855.1"/>
    </source>
</evidence>
<dbReference type="Pfam" id="PF01544">
    <property type="entry name" value="CorA"/>
    <property type="match status" value="1"/>
</dbReference>
<organism evidence="6 7">
    <name type="scientific">Exophiala oligosperma</name>
    <dbReference type="NCBI Taxonomy" id="215243"/>
    <lineage>
        <taxon>Eukaryota</taxon>
        <taxon>Fungi</taxon>
        <taxon>Dikarya</taxon>
        <taxon>Ascomycota</taxon>
        <taxon>Pezizomycotina</taxon>
        <taxon>Eurotiomycetes</taxon>
        <taxon>Chaetothyriomycetidae</taxon>
        <taxon>Chaetothyriales</taxon>
        <taxon>Herpotrichiellaceae</taxon>
        <taxon>Exophiala</taxon>
    </lineage>
</organism>
<proteinExistence type="predicted"/>
<keyword evidence="3 5" id="KW-1133">Transmembrane helix</keyword>
<dbReference type="InterPro" id="IPR045863">
    <property type="entry name" value="CorA_TM1_TM2"/>
</dbReference>
<dbReference type="SUPFAM" id="SSF144083">
    <property type="entry name" value="Magnesium transport protein CorA, transmembrane region"/>
    <property type="match status" value="1"/>
</dbReference>
<evidence type="ECO:0000256" key="5">
    <source>
        <dbReference type="SAM" id="Phobius"/>
    </source>
</evidence>
<comment type="subcellular location">
    <subcellularLocation>
        <location evidence="1">Membrane</location>
        <topology evidence="1">Multi-pass membrane protein</topology>
    </subcellularLocation>
</comment>
<keyword evidence="2 5" id="KW-0812">Transmembrane</keyword>
<keyword evidence="7" id="KW-1185">Reference proteome</keyword>
<feature type="transmembrane region" description="Helical" evidence="5">
    <location>
        <begin position="269"/>
        <end position="288"/>
    </location>
</feature>
<dbReference type="EMBL" id="KN847335">
    <property type="protein sequence ID" value="KIW43855.1"/>
    <property type="molecule type" value="Genomic_DNA"/>
</dbReference>
<keyword evidence="4 5" id="KW-0472">Membrane</keyword>
<evidence type="ECO:0000256" key="3">
    <source>
        <dbReference type="ARBA" id="ARBA00022989"/>
    </source>
</evidence>
<sequence length="509" mass="57953">MVIFTLLMQRPYLDQIKERTAKAPHLYHVLHLLQHQHPWASEAELIDWEPNGILRAEKYVSANDLRAAVRDSTFQPALRYLILENVSPDLVEVVGSEYDIDQEFWVDHALECRPNQRVSSMLQSVATEAPFFHVDYARNHRTVDLHLFDDDDDDDDDQVEKHRSELKAYLGAGRPHYFRREFNIRPDMQGFQLRERVSVYVKSLGQDRWLVLFLLDPPLTPFQPSHFMGSVRFPPATTWQSRILPTEGGLGLREQLAHHLKRGNPLSPLVGHPLSSVLLVFMYVALVWKDILNRLRIMLEREALIGVNPLGPGLQVLERLHEARVNLNYAITAIKNAIIYLGHRGAYPWPTLGISARPEPELAVKIQALELDFRQLLAEAEGLGVLVQQSFNTLMSTLSFQETQSSAKTGEVALQQSTSMARLTVLAFVYVPLGFVCGVFGMNIQEINGTGDPLWVFFVVLVSLVVATLVVAVMFSKLSSQSVRTKLAEAWRRGKLRRMRHADKKYPEV</sequence>
<accession>A0A0D2DN01</accession>
<dbReference type="VEuPathDB" id="FungiDB:PV06_04915"/>
<reference evidence="6 7" key="1">
    <citation type="submission" date="2015-01" db="EMBL/GenBank/DDBJ databases">
        <title>The Genome Sequence of Exophiala oligosperma CBS72588.</title>
        <authorList>
            <consortium name="The Broad Institute Genomics Platform"/>
            <person name="Cuomo C."/>
            <person name="de Hoog S."/>
            <person name="Gorbushina A."/>
            <person name="Stielow B."/>
            <person name="Teixiera M."/>
            <person name="Abouelleil A."/>
            <person name="Chapman S.B."/>
            <person name="Priest M."/>
            <person name="Young S.K."/>
            <person name="Wortman J."/>
            <person name="Nusbaum C."/>
            <person name="Birren B."/>
        </authorList>
    </citation>
    <scope>NUCLEOTIDE SEQUENCE [LARGE SCALE GENOMIC DNA]</scope>
    <source>
        <strain evidence="6 7">CBS 72588</strain>
    </source>
</reference>
<dbReference type="GeneID" id="27356989"/>
<protein>
    <submittedName>
        <fullName evidence="6">Uncharacterized protein</fullName>
    </submittedName>
</protein>
<dbReference type="HOGENOM" id="CLU_537534_0_0_1"/>
<dbReference type="GO" id="GO:0046873">
    <property type="term" value="F:metal ion transmembrane transporter activity"/>
    <property type="evidence" value="ECO:0007669"/>
    <property type="project" value="InterPro"/>
</dbReference>
<dbReference type="RefSeq" id="XP_016264071.1">
    <property type="nucleotide sequence ID" value="XM_016405865.1"/>
</dbReference>
<evidence type="ECO:0000313" key="7">
    <source>
        <dbReference type="Proteomes" id="UP000053342"/>
    </source>
</evidence>
<evidence type="ECO:0000256" key="2">
    <source>
        <dbReference type="ARBA" id="ARBA00022692"/>
    </source>
</evidence>
<name>A0A0D2DN01_9EURO</name>
<dbReference type="InterPro" id="IPR002523">
    <property type="entry name" value="MgTranspt_CorA/ZnTranspt_ZntB"/>
</dbReference>
<dbReference type="STRING" id="215243.A0A0D2DN01"/>
<dbReference type="OrthoDB" id="4137041at2759"/>
<evidence type="ECO:0000256" key="1">
    <source>
        <dbReference type="ARBA" id="ARBA00004141"/>
    </source>
</evidence>
<feature type="transmembrane region" description="Helical" evidence="5">
    <location>
        <begin position="454"/>
        <end position="476"/>
    </location>
</feature>
<feature type="transmembrane region" description="Helical" evidence="5">
    <location>
        <begin position="423"/>
        <end position="442"/>
    </location>
</feature>